<evidence type="ECO:0008006" key="4">
    <source>
        <dbReference type="Google" id="ProtNLM"/>
    </source>
</evidence>
<dbReference type="AlphaFoldDB" id="A0A812NNY9"/>
<evidence type="ECO:0000313" key="2">
    <source>
        <dbReference type="EMBL" id="CAE7325773.1"/>
    </source>
</evidence>
<comment type="caution">
    <text evidence="2">The sequence shown here is derived from an EMBL/GenBank/DDBJ whole genome shotgun (WGS) entry which is preliminary data.</text>
</comment>
<feature type="region of interest" description="Disordered" evidence="1">
    <location>
        <begin position="16"/>
        <end position="60"/>
    </location>
</feature>
<dbReference type="EMBL" id="CAJNDS010002099">
    <property type="protein sequence ID" value="CAE7325773.1"/>
    <property type="molecule type" value="Genomic_DNA"/>
</dbReference>
<keyword evidence="3" id="KW-1185">Reference proteome</keyword>
<name>A0A812NNY9_9DINO</name>
<organism evidence="2 3">
    <name type="scientific">Symbiodinium natans</name>
    <dbReference type="NCBI Taxonomy" id="878477"/>
    <lineage>
        <taxon>Eukaryota</taxon>
        <taxon>Sar</taxon>
        <taxon>Alveolata</taxon>
        <taxon>Dinophyceae</taxon>
        <taxon>Suessiales</taxon>
        <taxon>Symbiodiniaceae</taxon>
        <taxon>Symbiodinium</taxon>
    </lineage>
</organism>
<evidence type="ECO:0000256" key="1">
    <source>
        <dbReference type="SAM" id="MobiDB-lite"/>
    </source>
</evidence>
<gene>
    <name evidence="2" type="ORF">SNAT2548_LOCUS17055</name>
</gene>
<protein>
    <recommendedName>
        <fullName evidence="4">Thioredoxin domain-containing protein</fullName>
    </recommendedName>
</protein>
<proteinExistence type="predicted"/>
<accession>A0A812NNY9</accession>
<sequence>MADIPCTCVPYAHAEAAGEQGSREGQLPGRKDPQSAPLPSLIRSPPGGRRGEGNAGEGKSGDVVAFVNRWFGPSHMAVRQLQAAAPPLGVEVFFVDADQEAHRAHQLGIWGAPALLFFARGAQMTVQRPEADDSNKYIGSISMDELDSLLRQAHHLATQALLLARYVLQHLRWYQKFEALDDDSDTEAQAAPEPLDAYAQRMLKGLPPDIAESVRQTPNPRTREALLAVNCFVSELHRPLQKTPAAQQQLLRVLSTALKALEEGGEVETLLFRVCTVLRHPEISAGKVGQALGACALLGNVDKRLVLAIAHASSDRVGELATPCLARVCWSAASLASSEVRDDALRLLRKALELAERRLADFVPEDASLLAWACATARPEGAEQLLRGLVKNNVPDSSPNGHVVSWALASFSLIDLIAPARDLTCEPVEPDCDCELELEPSLTPVLPTYTMAPRTLPGPLVPMPTKFVAVD</sequence>
<dbReference type="Proteomes" id="UP000604046">
    <property type="component" value="Unassembled WGS sequence"/>
</dbReference>
<dbReference type="SUPFAM" id="SSF52833">
    <property type="entry name" value="Thioredoxin-like"/>
    <property type="match status" value="1"/>
</dbReference>
<evidence type="ECO:0000313" key="3">
    <source>
        <dbReference type="Proteomes" id="UP000604046"/>
    </source>
</evidence>
<dbReference type="InterPro" id="IPR036249">
    <property type="entry name" value="Thioredoxin-like_sf"/>
</dbReference>
<reference evidence="2" key="1">
    <citation type="submission" date="2021-02" db="EMBL/GenBank/DDBJ databases">
        <authorList>
            <person name="Dougan E. K."/>
            <person name="Rhodes N."/>
            <person name="Thang M."/>
            <person name="Chan C."/>
        </authorList>
    </citation>
    <scope>NUCLEOTIDE SEQUENCE</scope>
</reference>
<dbReference type="OrthoDB" id="441693at2759"/>